<feature type="chain" id="PRO_5004063879" description="Transmembrane protein" evidence="1">
    <location>
        <begin position="24"/>
        <end position="190"/>
    </location>
</feature>
<feature type="signal peptide" evidence="1">
    <location>
        <begin position="1"/>
        <end position="23"/>
    </location>
</feature>
<dbReference type="HOGENOM" id="CLU_085459_3_0_1"/>
<sequence>MPSFAQFAGLAIVVLSLGYFANALPAPTFFGADSLSCTGKDAYSLIFAKVIVEFQDCIKAISACKDIVEVKAQIDILCSIFHQCGDKLVAIGAGVFVTAQAKAEIIACVTGIITITVRACLALVFKFGLAVCAELFAKVDVAIQYFLLKLDLCIVGIVAVIAKSIISLTVGILFELDLKLCVETLGLNFM</sequence>
<name>M5BW84_THACB</name>
<keyword evidence="1" id="KW-0732">Signal</keyword>
<gene>
    <name evidence="2" type="ORF">BN14_05975</name>
</gene>
<reference evidence="2 3" key="1">
    <citation type="journal article" date="2013" name="J. Biotechnol.">
        <title>Establishment and interpretation of the genome sequence of the phytopathogenic fungus Rhizoctonia solani AG1-IB isolate 7/3/14.</title>
        <authorList>
            <person name="Wibberg D.W."/>
            <person name="Jelonek L.J."/>
            <person name="Rupp O.R."/>
            <person name="Hennig M.H."/>
            <person name="Eikmeyer F.E."/>
            <person name="Goesmann A.G."/>
            <person name="Hartmann A.H."/>
            <person name="Borriss R.B."/>
            <person name="Grosch R.G."/>
            <person name="Puehler A.P."/>
            <person name="Schlueter A.S."/>
        </authorList>
    </citation>
    <scope>NUCLEOTIDE SEQUENCE [LARGE SCALE GENOMIC DNA]</scope>
    <source>
        <strain evidence="3">AG1-IB / isolate 7/3/14</strain>
    </source>
</reference>
<protein>
    <recommendedName>
        <fullName evidence="4">Transmembrane protein</fullName>
    </recommendedName>
</protein>
<dbReference type="EMBL" id="CAOJ01008983">
    <property type="protein sequence ID" value="CCO31923.1"/>
    <property type="molecule type" value="Genomic_DNA"/>
</dbReference>
<evidence type="ECO:0000313" key="3">
    <source>
        <dbReference type="Proteomes" id="UP000012065"/>
    </source>
</evidence>
<dbReference type="AlphaFoldDB" id="M5BW84"/>
<evidence type="ECO:0000313" key="2">
    <source>
        <dbReference type="EMBL" id="CCO31923.1"/>
    </source>
</evidence>
<proteinExistence type="predicted"/>
<evidence type="ECO:0008006" key="4">
    <source>
        <dbReference type="Google" id="ProtNLM"/>
    </source>
</evidence>
<dbReference type="Proteomes" id="UP000012065">
    <property type="component" value="Unassembled WGS sequence"/>
</dbReference>
<evidence type="ECO:0000256" key="1">
    <source>
        <dbReference type="SAM" id="SignalP"/>
    </source>
</evidence>
<accession>M5BW84</accession>
<organism evidence="2 3">
    <name type="scientific">Thanatephorus cucumeris (strain AG1-IB / isolate 7/3/14)</name>
    <name type="common">Lettuce bottom rot fungus</name>
    <name type="synonym">Rhizoctonia solani</name>
    <dbReference type="NCBI Taxonomy" id="1108050"/>
    <lineage>
        <taxon>Eukaryota</taxon>
        <taxon>Fungi</taxon>
        <taxon>Dikarya</taxon>
        <taxon>Basidiomycota</taxon>
        <taxon>Agaricomycotina</taxon>
        <taxon>Agaricomycetes</taxon>
        <taxon>Cantharellales</taxon>
        <taxon>Ceratobasidiaceae</taxon>
        <taxon>Rhizoctonia</taxon>
        <taxon>Rhizoctonia solani AG-1</taxon>
    </lineage>
</organism>
<comment type="caution">
    <text evidence="2">The sequence shown here is derived from an EMBL/GenBank/DDBJ whole genome shotgun (WGS) entry which is preliminary data.</text>
</comment>